<dbReference type="SUPFAM" id="SSF54001">
    <property type="entry name" value="Cysteine proteinases"/>
    <property type="match status" value="1"/>
</dbReference>
<feature type="signal peptide" evidence="1">
    <location>
        <begin position="1"/>
        <end position="26"/>
    </location>
</feature>
<dbReference type="EMBL" id="GAMC01009567">
    <property type="protein sequence ID" value="JAB96988.1"/>
    <property type="molecule type" value="mRNA"/>
</dbReference>
<sequence length="118" mass="13920">MSSFFNTTHFKRSLLLVFLLIVIVRSRYCGLGECSNESWRLYKMQFKKQYNSIAEDDHRRQIFCGNINMIDAHNERYKRGEVTFEMGVNQFADLTSEEFRRWLHTGSIDNGSVVIARV</sequence>
<evidence type="ECO:0000313" key="3">
    <source>
        <dbReference type="EMBL" id="JAB96988.1"/>
    </source>
</evidence>
<evidence type="ECO:0000259" key="2">
    <source>
        <dbReference type="SMART" id="SM00848"/>
    </source>
</evidence>
<dbReference type="OrthoDB" id="5855924at2759"/>
<name>W8BJ26_CERCA</name>
<reference evidence="3" key="1">
    <citation type="submission" date="2013-07" db="EMBL/GenBank/DDBJ databases">
        <authorList>
            <person name="Geib S."/>
        </authorList>
    </citation>
    <scope>NUCLEOTIDE SEQUENCE</scope>
</reference>
<accession>W8BJ26</accession>
<dbReference type="InterPro" id="IPR038765">
    <property type="entry name" value="Papain-like_cys_pep_sf"/>
</dbReference>
<dbReference type="Gene3D" id="1.10.287.2250">
    <property type="match status" value="1"/>
</dbReference>
<proteinExistence type="evidence at transcript level"/>
<keyword evidence="1" id="KW-0732">Signal</keyword>
<dbReference type="Pfam" id="PF08246">
    <property type="entry name" value="Inhibitor_I29"/>
    <property type="match status" value="1"/>
</dbReference>
<reference evidence="3" key="2">
    <citation type="journal article" date="2014" name="BMC Genomics">
        <title>A genomic perspective to assessing quality of mass-reared SIT flies used in Mediterranean fruit fly (Ceratitis capitata) eradication in California.</title>
        <authorList>
            <person name="Calla B."/>
            <person name="Hall B."/>
            <person name="Hou S."/>
            <person name="Geib S.M."/>
        </authorList>
    </citation>
    <scope>NUCLEOTIDE SEQUENCE</scope>
</reference>
<dbReference type="AlphaFoldDB" id="W8BJ26"/>
<evidence type="ECO:0000256" key="1">
    <source>
        <dbReference type="SAM" id="SignalP"/>
    </source>
</evidence>
<dbReference type="SMART" id="SM00848">
    <property type="entry name" value="Inhibitor_I29"/>
    <property type="match status" value="1"/>
</dbReference>
<feature type="domain" description="Cathepsin propeptide inhibitor" evidence="2">
    <location>
        <begin position="39"/>
        <end position="99"/>
    </location>
</feature>
<protein>
    <submittedName>
        <fullName evidence="3">Protein CTLA-2-alpha</fullName>
    </submittedName>
</protein>
<feature type="chain" id="PRO_5004906315" evidence="1">
    <location>
        <begin position="27"/>
        <end position="118"/>
    </location>
</feature>
<dbReference type="InterPro" id="IPR013201">
    <property type="entry name" value="Prot_inhib_I29"/>
</dbReference>
<gene>
    <name evidence="3" type="primary">CTL2A</name>
</gene>
<organism evidence="3">
    <name type="scientific">Ceratitis capitata</name>
    <name type="common">Mediterranean fruit fly</name>
    <name type="synonym">Tephritis capitata</name>
    <dbReference type="NCBI Taxonomy" id="7213"/>
    <lineage>
        <taxon>Eukaryota</taxon>
        <taxon>Metazoa</taxon>
        <taxon>Ecdysozoa</taxon>
        <taxon>Arthropoda</taxon>
        <taxon>Hexapoda</taxon>
        <taxon>Insecta</taxon>
        <taxon>Pterygota</taxon>
        <taxon>Neoptera</taxon>
        <taxon>Endopterygota</taxon>
        <taxon>Diptera</taxon>
        <taxon>Brachycera</taxon>
        <taxon>Muscomorpha</taxon>
        <taxon>Tephritoidea</taxon>
        <taxon>Tephritidae</taxon>
        <taxon>Ceratitis</taxon>
        <taxon>Ceratitis</taxon>
    </lineage>
</organism>